<name>A0ABN1CJL8_SACER</name>
<accession>A0ABN1CJL8</accession>
<sequence length="108" mass="12133">MAEQVHRVILRGKFGGLDRHARAALLAEADDHDVLDARFTGRGSLTYDRRLAGFTFRCELSVPEDIGRAELRKRAETKLAALLAAFGCGHRDLELSSTNMARIKIRRR</sequence>
<dbReference type="Proteomes" id="UP001500729">
    <property type="component" value="Unassembled WGS sequence"/>
</dbReference>
<comment type="caution">
    <text evidence="1">The sequence shown here is derived from an EMBL/GenBank/DDBJ whole genome shotgun (WGS) entry which is preliminary data.</text>
</comment>
<dbReference type="Pfam" id="PF19707">
    <property type="entry name" value="DUF6204"/>
    <property type="match status" value="1"/>
</dbReference>
<gene>
    <name evidence="1" type="ORF">GCM10009533_19420</name>
</gene>
<evidence type="ECO:0000313" key="2">
    <source>
        <dbReference type="Proteomes" id="UP001500729"/>
    </source>
</evidence>
<organism evidence="1 2">
    <name type="scientific">Saccharopolyspora erythraea</name>
    <name type="common">Streptomyces erythraeus</name>
    <dbReference type="NCBI Taxonomy" id="1836"/>
    <lineage>
        <taxon>Bacteria</taxon>
        <taxon>Bacillati</taxon>
        <taxon>Actinomycetota</taxon>
        <taxon>Actinomycetes</taxon>
        <taxon>Pseudonocardiales</taxon>
        <taxon>Pseudonocardiaceae</taxon>
        <taxon>Saccharopolyspora</taxon>
    </lineage>
</organism>
<keyword evidence="2" id="KW-1185">Reference proteome</keyword>
<dbReference type="InterPro" id="IPR045778">
    <property type="entry name" value="DUF6204"/>
</dbReference>
<reference evidence="1 2" key="1">
    <citation type="journal article" date="2019" name="Int. J. Syst. Evol. Microbiol.">
        <title>The Global Catalogue of Microorganisms (GCM) 10K type strain sequencing project: providing services to taxonomists for standard genome sequencing and annotation.</title>
        <authorList>
            <consortium name="The Broad Institute Genomics Platform"/>
            <consortium name="The Broad Institute Genome Sequencing Center for Infectious Disease"/>
            <person name="Wu L."/>
            <person name="Ma J."/>
        </authorList>
    </citation>
    <scope>NUCLEOTIDE SEQUENCE [LARGE SCALE GENOMIC DNA]</scope>
    <source>
        <strain evidence="1 2">JCM 10303</strain>
    </source>
</reference>
<dbReference type="EMBL" id="BAAAGS010000009">
    <property type="protein sequence ID" value="GAA0520399.1"/>
    <property type="molecule type" value="Genomic_DNA"/>
</dbReference>
<proteinExistence type="predicted"/>
<protein>
    <submittedName>
        <fullName evidence="1">Uncharacterized protein</fullName>
    </submittedName>
</protein>
<dbReference type="RefSeq" id="WP_011874106.1">
    <property type="nucleotide sequence ID" value="NZ_BAAAGS010000009.1"/>
</dbReference>
<evidence type="ECO:0000313" key="1">
    <source>
        <dbReference type="EMBL" id="GAA0520399.1"/>
    </source>
</evidence>